<reference evidence="2 3" key="1">
    <citation type="submission" date="2018-08" db="EMBL/GenBank/DDBJ databases">
        <title>Mucilaginibacter sp. MYSH2.</title>
        <authorList>
            <person name="Seo T."/>
        </authorList>
    </citation>
    <scope>NUCLEOTIDE SEQUENCE [LARGE SCALE GENOMIC DNA]</scope>
    <source>
        <strain evidence="2 3">MYSH2</strain>
    </source>
</reference>
<evidence type="ECO:0000313" key="2">
    <source>
        <dbReference type="EMBL" id="RFZ92774.1"/>
    </source>
</evidence>
<accession>A0A372NUS2</accession>
<name>A0A372NUS2_9SPHI</name>
<keyword evidence="3" id="KW-1185">Reference proteome</keyword>
<organism evidence="2 3">
    <name type="scientific">Mucilaginibacter conchicola</name>
    <dbReference type="NCBI Taxonomy" id="2303333"/>
    <lineage>
        <taxon>Bacteria</taxon>
        <taxon>Pseudomonadati</taxon>
        <taxon>Bacteroidota</taxon>
        <taxon>Sphingobacteriia</taxon>
        <taxon>Sphingobacteriales</taxon>
        <taxon>Sphingobacteriaceae</taxon>
        <taxon>Mucilaginibacter</taxon>
    </lineage>
</organism>
<dbReference type="SUPFAM" id="SSF51182">
    <property type="entry name" value="RmlC-like cupins"/>
    <property type="match status" value="1"/>
</dbReference>
<dbReference type="InterPro" id="IPR013096">
    <property type="entry name" value="Cupin_2"/>
</dbReference>
<dbReference type="InterPro" id="IPR011051">
    <property type="entry name" value="RmlC_Cupin_sf"/>
</dbReference>
<dbReference type="Gene3D" id="2.60.120.10">
    <property type="entry name" value="Jelly Rolls"/>
    <property type="match status" value="1"/>
</dbReference>
<gene>
    <name evidence="2" type="ORF">D0C36_15360</name>
</gene>
<dbReference type="OrthoDB" id="1423961at2"/>
<evidence type="ECO:0000259" key="1">
    <source>
        <dbReference type="Pfam" id="PF07883"/>
    </source>
</evidence>
<comment type="caution">
    <text evidence="2">The sequence shown here is derived from an EMBL/GenBank/DDBJ whole genome shotgun (WGS) entry which is preliminary data.</text>
</comment>
<sequence>MKTTVNFKQPDAAENIEMPGIRMTVILSTECSGGKLTIIEDEVNVGAGSPTYTCNREDKVILVNEGKFMISANGEQYLAEKGCNIFIPKGTMHNFKNVGTVTGKLLITLTPGGHEHFLKDLSQSVKVFGQNYEVMNNVARKYDVVMA</sequence>
<dbReference type="EMBL" id="QWDC01000002">
    <property type="protein sequence ID" value="RFZ92774.1"/>
    <property type="molecule type" value="Genomic_DNA"/>
</dbReference>
<evidence type="ECO:0000313" key="3">
    <source>
        <dbReference type="Proteomes" id="UP000264217"/>
    </source>
</evidence>
<protein>
    <submittedName>
        <fullName evidence="2">Cupin domain-containing protein</fullName>
    </submittedName>
</protein>
<dbReference type="PANTHER" id="PTHR36440:SF1">
    <property type="entry name" value="PUTATIVE (AFU_ORTHOLOGUE AFUA_8G07350)-RELATED"/>
    <property type="match status" value="1"/>
</dbReference>
<dbReference type="RefSeq" id="WP_117392482.1">
    <property type="nucleotide sequence ID" value="NZ_QWDC01000002.1"/>
</dbReference>
<dbReference type="AlphaFoldDB" id="A0A372NUS2"/>
<feature type="domain" description="Cupin type-2" evidence="1">
    <location>
        <begin position="42"/>
        <end position="106"/>
    </location>
</feature>
<dbReference type="Proteomes" id="UP000264217">
    <property type="component" value="Unassembled WGS sequence"/>
</dbReference>
<dbReference type="InterPro" id="IPR053146">
    <property type="entry name" value="QDO-like"/>
</dbReference>
<dbReference type="PANTHER" id="PTHR36440">
    <property type="entry name" value="PUTATIVE (AFU_ORTHOLOGUE AFUA_8G07350)-RELATED"/>
    <property type="match status" value="1"/>
</dbReference>
<proteinExistence type="predicted"/>
<dbReference type="InterPro" id="IPR014710">
    <property type="entry name" value="RmlC-like_jellyroll"/>
</dbReference>
<dbReference type="Pfam" id="PF07883">
    <property type="entry name" value="Cupin_2"/>
    <property type="match status" value="1"/>
</dbReference>